<evidence type="ECO:0000313" key="3">
    <source>
        <dbReference type="Proteomes" id="UP001157006"/>
    </source>
</evidence>
<reference evidence="2 3" key="1">
    <citation type="submission" date="2023-01" db="EMBL/GenBank/DDBJ databases">
        <authorList>
            <person name="Kreplak J."/>
        </authorList>
    </citation>
    <scope>NUCLEOTIDE SEQUENCE [LARGE SCALE GENOMIC DNA]</scope>
</reference>
<name>A0AAV0Z7B5_VICFA</name>
<feature type="compositionally biased region" description="Basic and acidic residues" evidence="1">
    <location>
        <begin position="510"/>
        <end position="544"/>
    </location>
</feature>
<dbReference type="EMBL" id="OX451735">
    <property type="protein sequence ID" value="CAI8593766.1"/>
    <property type="molecule type" value="Genomic_DNA"/>
</dbReference>
<feature type="compositionally biased region" description="Low complexity" evidence="1">
    <location>
        <begin position="545"/>
        <end position="561"/>
    </location>
</feature>
<feature type="compositionally biased region" description="Polar residues" evidence="1">
    <location>
        <begin position="597"/>
        <end position="606"/>
    </location>
</feature>
<protein>
    <submittedName>
        <fullName evidence="2">Uncharacterized protein</fullName>
    </submittedName>
</protein>
<dbReference type="AlphaFoldDB" id="A0AAV0Z7B5"/>
<sequence>MEFEEAHENLCAIRLLYRLLEDNSTTLKDSNSENVVERARVLLKSLLDVAVEVVFETHLKATATQAGSSKTAIEQEKLVTVPQSKSAVADNVFLTSENNQTRSKMALQKDEQPEVEFLCNKEQSKPLNFSISDTGGTKSRTLSSLGEENGMMQCNLVKEQNQSNEDALPNIESNHHEQQHDNVNALYGLRKHAEESLQMLDTKVGESSNDNNMPLQSASRFSECLEQKGDFSDDLVNAIKRIESRILAFKLCSNLVEPSKSNSAVCDPLHKVANLESRKIQRKDSAARSQFNCKKSLLEGNRPMDQHICDSSSKGENLISESAAEEPFLDRNESLSQSQVAYQNCRLHTNNSESAKSVNIPKHISTQLVSGEEKLRSGTRIQPSVQNMDMIERVKSLNRLVSGDAHFGNQASECIQGLRIPMNRAELTKKSSMFSSQTNRESLVRKSPIAGWSKPDLNHKEKNSKSSHAQNFQRFTPTVARREKPLPHQMVIKPTLLDQRSNEIKVNSHQHRDESVLDRRGTHMTGHVEPRKTRVETQLRKPEESSSNSDSSSQWTSQQDSAGSESEDSFLSVGTQGSKSGRMVGALYEGSSKESSDSNFNLNNAHSPRVGSFKSYGYHSERNPKKTIGGLKRLKNKLGLIFHHHHHHHHHHDGNNASRYSYEGPRHSTWNHLQNVFHHKNKPGMITNQKVEKTRAITKVVRHRNQIGHFHRLVEGLLRHIRHSKKPKPSKHGLVKGSHNNALGHRQKKLHWWPTLRRSRGVKLKNKGRVRKMAFINQKSLKYFDSVEWPSGDSPNLVNVGLVILDQQ</sequence>
<dbReference type="Proteomes" id="UP001157006">
    <property type="component" value="Chromosome 1S"/>
</dbReference>
<accession>A0AAV0Z7B5</accession>
<feature type="compositionally biased region" description="Polar residues" evidence="1">
    <location>
        <begin position="431"/>
        <end position="441"/>
    </location>
</feature>
<evidence type="ECO:0000313" key="2">
    <source>
        <dbReference type="EMBL" id="CAI8593766.1"/>
    </source>
</evidence>
<evidence type="ECO:0000256" key="1">
    <source>
        <dbReference type="SAM" id="MobiDB-lite"/>
    </source>
</evidence>
<feature type="compositionally biased region" description="Polar residues" evidence="1">
    <location>
        <begin position="466"/>
        <end position="476"/>
    </location>
</feature>
<organism evidence="2 3">
    <name type="scientific">Vicia faba</name>
    <name type="common">Broad bean</name>
    <name type="synonym">Faba vulgaris</name>
    <dbReference type="NCBI Taxonomy" id="3906"/>
    <lineage>
        <taxon>Eukaryota</taxon>
        <taxon>Viridiplantae</taxon>
        <taxon>Streptophyta</taxon>
        <taxon>Embryophyta</taxon>
        <taxon>Tracheophyta</taxon>
        <taxon>Spermatophyta</taxon>
        <taxon>Magnoliopsida</taxon>
        <taxon>eudicotyledons</taxon>
        <taxon>Gunneridae</taxon>
        <taxon>Pentapetalae</taxon>
        <taxon>rosids</taxon>
        <taxon>fabids</taxon>
        <taxon>Fabales</taxon>
        <taxon>Fabaceae</taxon>
        <taxon>Papilionoideae</taxon>
        <taxon>50 kb inversion clade</taxon>
        <taxon>NPAAA clade</taxon>
        <taxon>Hologalegina</taxon>
        <taxon>IRL clade</taxon>
        <taxon>Fabeae</taxon>
        <taxon>Vicia</taxon>
    </lineage>
</organism>
<feature type="region of interest" description="Disordered" evidence="1">
    <location>
        <begin position="431"/>
        <end position="626"/>
    </location>
</feature>
<keyword evidence="3" id="KW-1185">Reference proteome</keyword>
<gene>
    <name evidence="2" type="ORF">VFH_I108080</name>
</gene>
<proteinExistence type="predicted"/>